<evidence type="ECO:0008006" key="4">
    <source>
        <dbReference type="Google" id="ProtNLM"/>
    </source>
</evidence>
<evidence type="ECO:0000256" key="1">
    <source>
        <dbReference type="SAM" id="SignalP"/>
    </source>
</evidence>
<feature type="signal peptide" evidence="1">
    <location>
        <begin position="1"/>
        <end position="20"/>
    </location>
</feature>
<dbReference type="RefSeq" id="WP_149294955.1">
    <property type="nucleotide sequence ID" value="NZ_CP043473.1"/>
</dbReference>
<dbReference type="AlphaFoldDB" id="A0A5C1DF51"/>
<dbReference type="Proteomes" id="UP000322079">
    <property type="component" value="Chromosome"/>
</dbReference>
<proteinExistence type="predicted"/>
<dbReference type="KEGG" id="chrm:FYK34_02775"/>
<reference evidence="2 3" key="1">
    <citation type="submission" date="2019-08" db="EMBL/GenBank/DDBJ databases">
        <title>Chromobacterium paludis, a novel bacterium isolated from a Maryland marsh pond.</title>
        <authorList>
            <person name="Blackburn M.B."/>
            <person name="Gundersen-Rindal D.E."/>
        </authorList>
    </citation>
    <scope>NUCLEOTIDE SEQUENCE [LARGE SCALE GENOMIC DNA]</scope>
    <source>
        <strain evidence="3">IIBBL 257-1</strain>
    </source>
</reference>
<protein>
    <recommendedName>
        <fullName evidence="4">Porin family protein</fullName>
    </recommendedName>
</protein>
<organism evidence="2 3">
    <name type="scientific">Chromobacterium paludis</name>
    <dbReference type="NCBI Taxonomy" id="2605945"/>
    <lineage>
        <taxon>Bacteria</taxon>
        <taxon>Pseudomonadati</taxon>
        <taxon>Pseudomonadota</taxon>
        <taxon>Betaproteobacteria</taxon>
        <taxon>Neisseriales</taxon>
        <taxon>Chromobacteriaceae</taxon>
        <taxon>Chromobacterium</taxon>
    </lineage>
</organism>
<accession>A0A5C1DF51</accession>
<gene>
    <name evidence="2" type="ORF">FYK34_02775</name>
</gene>
<feature type="chain" id="PRO_5022690028" description="Porin family protein" evidence="1">
    <location>
        <begin position="21"/>
        <end position="220"/>
    </location>
</feature>
<keyword evidence="3" id="KW-1185">Reference proteome</keyword>
<sequence>MQWKISMAACAMLAALSLNAARAEDGFGYAKLGTGTELGVGKTLDNGLALRLGVQNTFRYKQDRTQEGTPYQQKSKSNAGLAASLDWHPIPDSGFRLSGGLTLSGKPRDDLAFSADSAGNYTLNGNRYAASAVGPLNGKVEYSPLGSYLGVGWDFALPNASAWRVTTDLGAQLQFGGKATLSPANGVSAQDLAAAQQKLNHDLGGARFRLSAGVGLSYSF</sequence>
<evidence type="ECO:0000313" key="2">
    <source>
        <dbReference type="EMBL" id="QEL54569.1"/>
    </source>
</evidence>
<dbReference type="Gene3D" id="2.40.160.170">
    <property type="match status" value="1"/>
</dbReference>
<keyword evidence="1" id="KW-0732">Signal</keyword>
<evidence type="ECO:0000313" key="3">
    <source>
        <dbReference type="Proteomes" id="UP000322079"/>
    </source>
</evidence>
<name>A0A5C1DF51_9NEIS</name>
<dbReference type="EMBL" id="CP043473">
    <property type="protein sequence ID" value="QEL54569.1"/>
    <property type="molecule type" value="Genomic_DNA"/>
</dbReference>